<gene>
    <name evidence="1" type="ORF">ACFQ34_32600</name>
</gene>
<reference evidence="2" key="1">
    <citation type="journal article" date="2019" name="Int. J. Syst. Evol. Microbiol.">
        <title>The Global Catalogue of Microorganisms (GCM) 10K type strain sequencing project: providing services to taxonomists for standard genome sequencing and annotation.</title>
        <authorList>
            <consortium name="The Broad Institute Genomics Platform"/>
            <consortium name="The Broad Institute Genome Sequencing Center for Infectious Disease"/>
            <person name="Wu L."/>
            <person name="Ma J."/>
        </authorList>
    </citation>
    <scope>NUCLEOTIDE SEQUENCE [LARGE SCALE GENOMIC DNA]</scope>
    <source>
        <strain evidence="2">CCUG 49018</strain>
    </source>
</reference>
<dbReference type="EMBL" id="JBHTMB010000330">
    <property type="protein sequence ID" value="MFD1238046.1"/>
    <property type="molecule type" value="Genomic_DNA"/>
</dbReference>
<name>A0ABW3VUT7_9PSEU</name>
<keyword evidence="2" id="KW-1185">Reference proteome</keyword>
<evidence type="ECO:0000313" key="2">
    <source>
        <dbReference type="Proteomes" id="UP001597182"/>
    </source>
</evidence>
<dbReference type="Proteomes" id="UP001597182">
    <property type="component" value="Unassembled WGS sequence"/>
</dbReference>
<evidence type="ECO:0000313" key="1">
    <source>
        <dbReference type="EMBL" id="MFD1238046.1"/>
    </source>
</evidence>
<proteinExistence type="predicted"/>
<comment type="caution">
    <text evidence="1">The sequence shown here is derived from an EMBL/GenBank/DDBJ whole genome shotgun (WGS) entry which is preliminary data.</text>
</comment>
<protein>
    <submittedName>
        <fullName evidence="1">Uncharacterized protein</fullName>
    </submittedName>
</protein>
<dbReference type="RefSeq" id="WP_013673306.1">
    <property type="nucleotide sequence ID" value="NZ_BAABKS010000015.1"/>
</dbReference>
<organism evidence="1 2">
    <name type="scientific">Pseudonocardia benzenivorans</name>
    <dbReference type="NCBI Taxonomy" id="228005"/>
    <lineage>
        <taxon>Bacteria</taxon>
        <taxon>Bacillati</taxon>
        <taxon>Actinomycetota</taxon>
        <taxon>Actinomycetes</taxon>
        <taxon>Pseudonocardiales</taxon>
        <taxon>Pseudonocardiaceae</taxon>
        <taxon>Pseudonocardia</taxon>
    </lineage>
</organism>
<accession>A0ABW3VUT7</accession>
<sequence length="67" mass="7116">MNTIMTIDGFGTSACAGTRISGARLRLVEWAVARTEQFGLPVVQRAALPTLVDNNTGVSVSGSRHRT</sequence>